<dbReference type="AlphaFoldDB" id="A0A1H7FVF6"/>
<dbReference type="NCBIfam" id="TIGR00350">
    <property type="entry name" value="lytR_cpsA_psr"/>
    <property type="match status" value="1"/>
</dbReference>
<evidence type="ECO:0000313" key="5">
    <source>
        <dbReference type="Proteomes" id="UP000198953"/>
    </source>
</evidence>
<dbReference type="STRING" id="46177.SAMN05660976_00201"/>
<dbReference type="InterPro" id="IPR050922">
    <property type="entry name" value="LytR/CpsA/Psr_CW_biosynth"/>
</dbReference>
<dbReference type="RefSeq" id="WP_091097560.1">
    <property type="nucleotide sequence ID" value="NZ_FOBF01000001.1"/>
</dbReference>
<dbReference type="Pfam" id="PF03816">
    <property type="entry name" value="LytR_cpsA_psr"/>
    <property type="match status" value="1"/>
</dbReference>
<evidence type="ECO:0000256" key="2">
    <source>
        <dbReference type="SAM" id="MobiDB-lite"/>
    </source>
</evidence>
<reference evidence="4 5" key="1">
    <citation type="submission" date="2016-10" db="EMBL/GenBank/DDBJ databases">
        <authorList>
            <person name="de Groot N.N."/>
        </authorList>
    </citation>
    <scope>NUCLEOTIDE SEQUENCE [LARGE SCALE GENOMIC DNA]</scope>
    <source>
        <strain evidence="4 5">DSM 43357</strain>
    </source>
</reference>
<dbReference type="EMBL" id="FOBF01000001">
    <property type="protein sequence ID" value="SEK29891.1"/>
    <property type="molecule type" value="Genomic_DNA"/>
</dbReference>
<sequence>MRRLRRLLWISLASLLLLGALGAGGLSLYQASLDRDIARLPAALPTSEAEERQRPQPAPGLGETWLLVGTDRRADEATTGDRAKEALWRPGSQRTDTIMLAHLSEDRKHAAVVSIPRDSWVDIPGRGRAKINAAFSWGGPPLLIKTVERLTGVRVHHYAAIDFKGFAAAVDAVDGVEVEVARTVRDTNSGVTWTAGRHHLDGERALRFVRQRYNLPGGDFDRIKRQQALLKALSDRVLSADTLTDPVKVDRLLRAVTASITVDDRVTLDLLRGRLLDLARLDSSSFFTMPTKGTGMEGAQSVVYLDERRSRALSEALRTDRARDYVKRRGPGNAVDTVR</sequence>
<accession>A0A1H7FVF6</accession>
<keyword evidence="5" id="KW-1185">Reference proteome</keyword>
<name>A0A1H7FVF6_9ACTN</name>
<feature type="region of interest" description="Disordered" evidence="2">
    <location>
        <begin position="44"/>
        <end position="63"/>
    </location>
</feature>
<organism evidence="4 5">
    <name type="scientific">Nonomuraea pusilla</name>
    <dbReference type="NCBI Taxonomy" id="46177"/>
    <lineage>
        <taxon>Bacteria</taxon>
        <taxon>Bacillati</taxon>
        <taxon>Actinomycetota</taxon>
        <taxon>Actinomycetes</taxon>
        <taxon>Streptosporangiales</taxon>
        <taxon>Streptosporangiaceae</taxon>
        <taxon>Nonomuraea</taxon>
    </lineage>
</organism>
<evidence type="ECO:0000256" key="1">
    <source>
        <dbReference type="ARBA" id="ARBA00006068"/>
    </source>
</evidence>
<feature type="domain" description="Cell envelope-related transcriptional attenuator" evidence="3">
    <location>
        <begin position="94"/>
        <end position="237"/>
    </location>
</feature>
<comment type="similarity">
    <text evidence="1">Belongs to the LytR/CpsA/Psr (LCP) family.</text>
</comment>
<evidence type="ECO:0000313" key="4">
    <source>
        <dbReference type="EMBL" id="SEK29891.1"/>
    </source>
</evidence>
<dbReference type="Gene3D" id="3.40.630.190">
    <property type="entry name" value="LCP protein"/>
    <property type="match status" value="1"/>
</dbReference>
<dbReference type="PANTHER" id="PTHR33392">
    <property type="entry name" value="POLYISOPRENYL-TEICHOIC ACID--PEPTIDOGLYCAN TEICHOIC ACID TRANSFERASE TAGU"/>
    <property type="match status" value="1"/>
</dbReference>
<dbReference type="OrthoDB" id="3759589at2"/>
<dbReference type="PANTHER" id="PTHR33392:SF6">
    <property type="entry name" value="POLYISOPRENYL-TEICHOIC ACID--PEPTIDOGLYCAN TEICHOIC ACID TRANSFERASE TAGU"/>
    <property type="match status" value="1"/>
</dbReference>
<dbReference type="InterPro" id="IPR004474">
    <property type="entry name" value="LytR_CpsA_psr"/>
</dbReference>
<evidence type="ECO:0000259" key="3">
    <source>
        <dbReference type="Pfam" id="PF03816"/>
    </source>
</evidence>
<proteinExistence type="inferred from homology"/>
<dbReference type="Proteomes" id="UP000198953">
    <property type="component" value="Unassembled WGS sequence"/>
</dbReference>
<protein>
    <submittedName>
        <fullName evidence="4">Transcriptional attenuator, LytR family</fullName>
    </submittedName>
</protein>
<gene>
    <name evidence="4" type="ORF">SAMN05660976_00201</name>
</gene>